<sequence length="216" mass="23903">MVFRRSAPSPQPAVQWGQVQLLELRQLRRADWHALYALYRDPELARLNAAEPTRIPRWMFRLLLLAEQGHERMSFGVMVGGHLVGNAELYGFGPARPAQPTRATLGVMLARSSWGQGYGQDTLNALLAWGFGAVPGSPDPALERIRLSTLGSNQRAQTAFRRVGFEEKGRFEQRGHTEVNMELRREDWLARHPDSVSSVPAASSSPLAPSPIGGPS</sequence>
<dbReference type="Proteomes" id="UP000632154">
    <property type="component" value="Unassembled WGS sequence"/>
</dbReference>
<evidence type="ECO:0000259" key="2">
    <source>
        <dbReference type="PROSITE" id="PS51186"/>
    </source>
</evidence>
<feature type="region of interest" description="Disordered" evidence="1">
    <location>
        <begin position="192"/>
        <end position="216"/>
    </location>
</feature>
<dbReference type="SUPFAM" id="SSF55729">
    <property type="entry name" value="Acyl-CoA N-acyltransferases (Nat)"/>
    <property type="match status" value="1"/>
</dbReference>
<comment type="caution">
    <text evidence="3">The sequence shown here is derived from an EMBL/GenBank/DDBJ whole genome shotgun (WGS) entry which is preliminary data.</text>
</comment>
<feature type="compositionally biased region" description="Low complexity" evidence="1">
    <location>
        <begin position="195"/>
        <end position="207"/>
    </location>
</feature>
<evidence type="ECO:0000256" key="1">
    <source>
        <dbReference type="SAM" id="MobiDB-lite"/>
    </source>
</evidence>
<dbReference type="PROSITE" id="PS51186">
    <property type="entry name" value="GNAT"/>
    <property type="match status" value="1"/>
</dbReference>
<dbReference type="Gene3D" id="3.40.630.30">
    <property type="match status" value="1"/>
</dbReference>
<feature type="domain" description="N-acetyltransferase" evidence="2">
    <location>
        <begin position="22"/>
        <end position="186"/>
    </location>
</feature>
<dbReference type="InterPro" id="IPR000182">
    <property type="entry name" value="GNAT_dom"/>
</dbReference>
<dbReference type="InterPro" id="IPR016181">
    <property type="entry name" value="Acyl_CoA_acyltransferase"/>
</dbReference>
<evidence type="ECO:0000313" key="4">
    <source>
        <dbReference type="Proteomes" id="UP000632154"/>
    </source>
</evidence>
<dbReference type="EMBL" id="BNAL01000016">
    <property type="protein sequence ID" value="GHG03164.1"/>
    <property type="molecule type" value="Genomic_DNA"/>
</dbReference>
<accession>A0ABQ3K4I5</accession>
<dbReference type="PANTHER" id="PTHR43415">
    <property type="entry name" value="SPERMIDINE N(1)-ACETYLTRANSFERASE"/>
    <property type="match status" value="1"/>
</dbReference>
<name>A0ABQ3K4I5_9DEIO</name>
<keyword evidence="4" id="KW-1185">Reference proteome</keyword>
<proteinExistence type="predicted"/>
<reference evidence="4" key="1">
    <citation type="journal article" date="2019" name="Int. J. Syst. Evol. Microbiol.">
        <title>The Global Catalogue of Microorganisms (GCM) 10K type strain sequencing project: providing services to taxonomists for standard genome sequencing and annotation.</title>
        <authorList>
            <consortium name="The Broad Institute Genomics Platform"/>
            <consortium name="The Broad Institute Genome Sequencing Center for Infectious Disease"/>
            <person name="Wu L."/>
            <person name="Ma J."/>
        </authorList>
    </citation>
    <scope>NUCLEOTIDE SEQUENCE [LARGE SCALE GENOMIC DNA]</scope>
    <source>
        <strain evidence="4">CGMCC 1.18439</strain>
    </source>
</reference>
<evidence type="ECO:0000313" key="3">
    <source>
        <dbReference type="EMBL" id="GHG03164.1"/>
    </source>
</evidence>
<organism evidence="3 4">
    <name type="scientific">Deinococcus piscis</name>
    <dbReference type="NCBI Taxonomy" id="394230"/>
    <lineage>
        <taxon>Bacteria</taxon>
        <taxon>Thermotogati</taxon>
        <taxon>Deinococcota</taxon>
        <taxon>Deinococci</taxon>
        <taxon>Deinococcales</taxon>
        <taxon>Deinococcaceae</taxon>
        <taxon>Deinococcus</taxon>
    </lineage>
</organism>
<gene>
    <name evidence="3" type="ORF">GCM10017783_14380</name>
</gene>
<dbReference type="Pfam" id="PF13302">
    <property type="entry name" value="Acetyltransf_3"/>
    <property type="match status" value="1"/>
</dbReference>
<protein>
    <recommendedName>
        <fullName evidence="2">N-acetyltransferase domain-containing protein</fullName>
    </recommendedName>
</protein>
<dbReference type="PANTHER" id="PTHR43415:SF3">
    <property type="entry name" value="GNAT-FAMILY ACETYLTRANSFERASE"/>
    <property type="match status" value="1"/>
</dbReference>